<dbReference type="Gene3D" id="3.40.50.300">
    <property type="entry name" value="P-loop containing nucleotide triphosphate hydrolases"/>
    <property type="match status" value="2"/>
</dbReference>
<keyword evidence="3" id="KW-0378">Hydrolase</keyword>
<dbReference type="InterPro" id="IPR027094">
    <property type="entry name" value="Mitofusin_fam"/>
</dbReference>
<proteinExistence type="predicted"/>
<dbReference type="AlphaFoldDB" id="A0A9X1XGJ0"/>
<dbReference type="InterPro" id="IPR045063">
    <property type="entry name" value="Dynamin_N"/>
</dbReference>
<evidence type="ECO:0000256" key="3">
    <source>
        <dbReference type="ARBA" id="ARBA00022801"/>
    </source>
</evidence>
<dbReference type="PANTHER" id="PTHR10465:SF0">
    <property type="entry name" value="SARCALUMENIN"/>
    <property type="match status" value="1"/>
</dbReference>
<name>A0A9X1XGJ0_9BACL</name>
<evidence type="ECO:0000256" key="6">
    <source>
        <dbReference type="SAM" id="Coils"/>
    </source>
</evidence>
<dbReference type="EMBL" id="JAIWJX010000002">
    <property type="protein sequence ID" value="MCK6257144.1"/>
    <property type="molecule type" value="Genomic_DNA"/>
</dbReference>
<evidence type="ECO:0000313" key="8">
    <source>
        <dbReference type="EMBL" id="MCK6257144.1"/>
    </source>
</evidence>
<evidence type="ECO:0000256" key="4">
    <source>
        <dbReference type="ARBA" id="ARBA00023134"/>
    </source>
</evidence>
<feature type="coiled-coil region" evidence="6">
    <location>
        <begin position="479"/>
        <end position="506"/>
    </location>
</feature>
<keyword evidence="5" id="KW-0472">Membrane</keyword>
<evidence type="ECO:0000256" key="5">
    <source>
        <dbReference type="ARBA" id="ARBA00023136"/>
    </source>
</evidence>
<evidence type="ECO:0000313" key="9">
    <source>
        <dbReference type="Proteomes" id="UP001139011"/>
    </source>
</evidence>
<keyword evidence="4" id="KW-0342">GTP-binding</keyword>
<evidence type="ECO:0000259" key="7">
    <source>
        <dbReference type="Pfam" id="PF00350"/>
    </source>
</evidence>
<evidence type="ECO:0000256" key="2">
    <source>
        <dbReference type="ARBA" id="ARBA00022741"/>
    </source>
</evidence>
<dbReference type="PANTHER" id="PTHR10465">
    <property type="entry name" value="TRANSMEMBRANE GTPASE FZO1"/>
    <property type="match status" value="1"/>
</dbReference>
<keyword evidence="9" id="KW-1185">Reference proteome</keyword>
<feature type="domain" description="Dynamin N-terminal" evidence="7">
    <location>
        <begin position="54"/>
        <end position="208"/>
    </location>
</feature>
<dbReference type="Proteomes" id="UP001139011">
    <property type="component" value="Unassembled WGS sequence"/>
</dbReference>
<organism evidence="8 9">
    <name type="scientific">Fictibacillus marinisediminis</name>
    <dbReference type="NCBI Taxonomy" id="2878389"/>
    <lineage>
        <taxon>Bacteria</taxon>
        <taxon>Bacillati</taxon>
        <taxon>Bacillota</taxon>
        <taxon>Bacilli</taxon>
        <taxon>Bacillales</taxon>
        <taxon>Fictibacillaceae</taxon>
        <taxon>Fictibacillus</taxon>
    </lineage>
</organism>
<evidence type="ECO:0000256" key="1">
    <source>
        <dbReference type="ARBA" id="ARBA00004370"/>
    </source>
</evidence>
<feature type="domain" description="Dynamin N-terminal" evidence="7">
    <location>
        <begin position="632"/>
        <end position="855"/>
    </location>
</feature>
<dbReference type="InterPro" id="IPR027417">
    <property type="entry name" value="P-loop_NTPase"/>
</dbReference>
<reference evidence="8" key="1">
    <citation type="submission" date="2021-09" db="EMBL/GenBank/DDBJ databases">
        <title>Genome analysis of Fictibacillus sp. KIGAM418 isolated from marine sediment.</title>
        <authorList>
            <person name="Seo M.-J."/>
            <person name="Cho E.-S."/>
            <person name="Hwang C.Y."/>
        </authorList>
    </citation>
    <scope>NUCLEOTIDE SEQUENCE</scope>
    <source>
        <strain evidence="8">KIGAM418</strain>
    </source>
</reference>
<dbReference type="GO" id="GO:0016020">
    <property type="term" value="C:membrane"/>
    <property type="evidence" value="ECO:0007669"/>
    <property type="project" value="UniProtKB-SubCell"/>
</dbReference>
<dbReference type="Pfam" id="PF00350">
    <property type="entry name" value="Dynamin_N"/>
    <property type="match status" value="2"/>
</dbReference>
<dbReference type="GO" id="GO:0005525">
    <property type="term" value="F:GTP binding"/>
    <property type="evidence" value="ECO:0007669"/>
    <property type="project" value="UniProtKB-KW"/>
</dbReference>
<comment type="subcellular location">
    <subcellularLocation>
        <location evidence="1">Membrane</location>
    </subcellularLocation>
</comment>
<comment type="caution">
    <text evidence="8">The sequence shown here is derived from an EMBL/GenBank/DDBJ whole genome shotgun (WGS) entry which is preliminary data.</text>
</comment>
<dbReference type="CDD" id="cd09912">
    <property type="entry name" value="DLP_2"/>
    <property type="match status" value="1"/>
</dbReference>
<protein>
    <submittedName>
        <fullName evidence="8">Dynamin family protein</fullName>
    </submittedName>
</protein>
<keyword evidence="6" id="KW-0175">Coiled coil</keyword>
<dbReference type="RefSeq" id="WP_248252674.1">
    <property type="nucleotide sequence ID" value="NZ_JAIWJX010000002.1"/>
</dbReference>
<gene>
    <name evidence="8" type="ORF">LCY76_11110</name>
</gene>
<sequence length="1227" mass="140139">MNRARITEQSEQQIKSAASSIAAAYRELKKLGSKGEAGAVLDLYEKVKTQQFAIAFCGHFSAGKSSMINELIGENILPSSPIPTSANVVKVQNGTPSAKILLRNKGIVSVDPPIDVSEIKKWAKNGEEIESIEINVDRTILPDRIAIYDTPGIDSTDDAHKVATESALHMADVVFYIMDYNHVLSQLNFTFIRLLKEQGKKLYLIVNQIDKHNEKEITFREFTDKIKSGFKSWDIEPEEIFFTTIMDRSHSGNQLQEIKTLFQKFYLAKEEWIQENAFSETERLIRKTVQTCLDLDEDRNREAFETAEGEDENASEQKAVHFLGKMETLEKDVVQKKADAAKRFKDILDNAILMPFQTRELAKNYIESRQDSFKVGVLFASKKTEAERNVRLHAFYESVQENIKTQINWHLKDYFHAHSAVMKEEPVLSLERLAALIKPGASLNGNYVLQYCNDVVEDIKRTFMSHYRPELDQITIETEKNAQAEIQQYKVLISEQENILAALRKTKEVRQKWISTESMLLDALYSEQNHAVAMEEADLVLAAQEAEVSKLTVEDLKKNANSSEETEILDNVPNGETAVNRAKTGGPSRLEDEAEKLESAAAILSRLELMKNRSDDMKRFSERLLNRDFTVSLFGAFSAGKSSFANALIGEELLPVSPNPTTATINRIVPPDQEHQHGTALIYFKKEQDLLDEINLSLSHFGKKAGNILEAIQAAGQIDSRKSSDKLRPHLQFLMAVHRGFSAIEKQMGTEMSISAAEFKAFVADEEKACFTESVSVYYDCALTKMGVTLVDTPGADSINARHTNVAFEFIKKSDAILYVTYYNHAFSAADREFLIQLGRVKDTFELDKMFFVINASDLAKDSEELIDVVEHVGDNLRRFGIRHPKLYPMSSYFSLLGQKPTGELSQEERNRLGSKYQELQGQELLQRTGFLPFMNAFMSFLKEDLADVLVNSAINQFQQSKFMLERLIDEAASSQKDRERKSQELKNTCTNMLQTMEGYSLQQKEELLQKEINELLFYVKQRVMLRFTEFFNEAFNSSVITGSVKEQKNALHESWKELHQRIQFDLHQESRATILRVEKYILYLLSEMHEEMDQALKRFNGPEYHMGKEDIQFKSLEIETKLHEAEGKETILKEFKNARHFFEEGGKKNIMEKMYTMMENPVQTFVDDSAGVFYTYYLSSFNDSVHSEISRRKGDAVLYYEGLLKALETPGLLETMKKSLLELNQL</sequence>
<keyword evidence="2" id="KW-0547">Nucleotide-binding</keyword>
<dbReference type="GO" id="GO:0003924">
    <property type="term" value="F:GTPase activity"/>
    <property type="evidence" value="ECO:0007669"/>
    <property type="project" value="InterPro"/>
</dbReference>
<dbReference type="SUPFAM" id="SSF52540">
    <property type="entry name" value="P-loop containing nucleoside triphosphate hydrolases"/>
    <property type="match status" value="2"/>
</dbReference>
<accession>A0A9X1XGJ0</accession>